<dbReference type="Pfam" id="PF09992">
    <property type="entry name" value="NAGPA"/>
    <property type="match status" value="1"/>
</dbReference>
<proteinExistence type="predicted"/>
<evidence type="ECO:0000313" key="2">
    <source>
        <dbReference type="EMBL" id="STY97973.1"/>
    </source>
</evidence>
<dbReference type="Proteomes" id="UP000255230">
    <property type="component" value="Unassembled WGS sequence"/>
</dbReference>
<dbReference type="KEGG" id="mos:AXE82_09325"/>
<dbReference type="AlphaFoldDB" id="A0A378QAU5"/>
<organism evidence="2 3">
    <name type="scientific">Faucicola osloensis</name>
    <name type="common">Moraxella osloensis</name>
    <dbReference type="NCBI Taxonomy" id="34062"/>
    <lineage>
        <taxon>Bacteria</taxon>
        <taxon>Pseudomonadati</taxon>
        <taxon>Pseudomonadota</taxon>
        <taxon>Gammaproteobacteria</taxon>
        <taxon>Moraxellales</taxon>
        <taxon>Moraxellaceae</taxon>
        <taxon>Faucicola</taxon>
    </lineage>
</organism>
<reference evidence="2 3" key="1">
    <citation type="submission" date="2018-06" db="EMBL/GenBank/DDBJ databases">
        <authorList>
            <consortium name="Pathogen Informatics"/>
            <person name="Doyle S."/>
        </authorList>
    </citation>
    <scope>NUCLEOTIDE SEQUENCE [LARGE SCALE GENOMIC DNA]</scope>
    <source>
        <strain evidence="2 3">NCTC10465</strain>
    </source>
</reference>
<gene>
    <name evidence="2" type="ORF">NCTC10465_01771</name>
</gene>
<sequence length="271" mass="29666">MTLSNITKTQAVVVSLCLALLLVASIGLARQFTAKAVPDCQRKNQPFDYSICELDAKNAANFSLQWQNPSSTNHPLLLTFTTLRDYLASQQPAKTLLFAMNAGMYDGNFAPIGYTVINGKQIRALNLKQGGGNFHLMPNGVFWQDRQGFYITESQSMAKKLASGAKPIFATQSGPMLVIDGNIHPAFDANSTSRKYRNGVGVCDRNPSRVKFVISDTPVSFYEFADLFKSQLGCDNALFLDGGSASALYSQTLSRNDNKYMGVMIAVTQDK</sequence>
<dbReference type="GeneID" id="35777472"/>
<accession>A0A378QAU5</accession>
<dbReference type="InterPro" id="IPR018711">
    <property type="entry name" value="NAGPA"/>
</dbReference>
<evidence type="ECO:0000259" key="1">
    <source>
        <dbReference type="Pfam" id="PF09992"/>
    </source>
</evidence>
<evidence type="ECO:0000313" key="3">
    <source>
        <dbReference type="Proteomes" id="UP000255230"/>
    </source>
</evidence>
<dbReference type="EMBL" id="UGPY01000001">
    <property type="protein sequence ID" value="STY97973.1"/>
    <property type="molecule type" value="Genomic_DNA"/>
</dbReference>
<name>A0A378QAU5_FAUOS</name>
<keyword evidence="3" id="KW-1185">Reference proteome</keyword>
<feature type="domain" description="Phosphodiester glycosidase" evidence="1">
    <location>
        <begin position="97"/>
        <end position="256"/>
    </location>
</feature>
<protein>
    <submittedName>
        <fullName evidence="2">Exopolysaccharide biosynthesis protein related to N-acetylglucosamine-1-phosphodiester alpha-N-acetylglucosaminidase</fullName>
    </submittedName>
</protein>
<dbReference type="RefSeq" id="WP_062333983.1">
    <property type="nucleotide sequence ID" value="NZ_CBCRZU010000023.1"/>
</dbReference>